<sequence>MSGRLVPFEYPSRRNPWELWSDPWGSDFPAPLRLFEQNFGLGVQGRGRVGAVAIPRMVRSPAPATNAGSGDGVIAGVEQRRQFYDQPGRDAFQTGRDQSEDSRRPRDYRRQTRGTRGRPRDHPKILQTHLHTTEEC</sequence>
<keyword evidence="3" id="KW-1185">Reference proteome</keyword>
<evidence type="ECO:0000313" key="3">
    <source>
        <dbReference type="Proteomes" id="UP001209878"/>
    </source>
</evidence>
<proteinExistence type="predicted"/>
<dbReference type="Proteomes" id="UP001209878">
    <property type="component" value="Unassembled WGS sequence"/>
</dbReference>
<feature type="region of interest" description="Disordered" evidence="1">
    <location>
        <begin position="84"/>
        <end position="136"/>
    </location>
</feature>
<reference evidence="2" key="1">
    <citation type="journal article" date="2023" name="Mol. Biol. Evol.">
        <title>Third-Generation Sequencing Reveals the Adaptive Role of the Epigenome in Three Deep-Sea Polychaetes.</title>
        <authorList>
            <person name="Perez M."/>
            <person name="Aroh O."/>
            <person name="Sun Y."/>
            <person name="Lan Y."/>
            <person name="Juniper S.K."/>
            <person name="Young C.R."/>
            <person name="Angers B."/>
            <person name="Qian P.Y."/>
        </authorList>
    </citation>
    <scope>NUCLEOTIDE SEQUENCE</scope>
    <source>
        <strain evidence="2">R07B-5</strain>
    </source>
</reference>
<dbReference type="EMBL" id="JAODUO010000049">
    <property type="protein sequence ID" value="KAK2191618.1"/>
    <property type="molecule type" value="Genomic_DNA"/>
</dbReference>
<organism evidence="2 3">
    <name type="scientific">Ridgeia piscesae</name>
    <name type="common">Tubeworm</name>
    <dbReference type="NCBI Taxonomy" id="27915"/>
    <lineage>
        <taxon>Eukaryota</taxon>
        <taxon>Metazoa</taxon>
        <taxon>Spiralia</taxon>
        <taxon>Lophotrochozoa</taxon>
        <taxon>Annelida</taxon>
        <taxon>Polychaeta</taxon>
        <taxon>Sedentaria</taxon>
        <taxon>Canalipalpata</taxon>
        <taxon>Sabellida</taxon>
        <taxon>Siboglinidae</taxon>
        <taxon>Ridgeia</taxon>
    </lineage>
</organism>
<evidence type="ECO:0000313" key="2">
    <source>
        <dbReference type="EMBL" id="KAK2191618.1"/>
    </source>
</evidence>
<evidence type="ECO:0000256" key="1">
    <source>
        <dbReference type="SAM" id="MobiDB-lite"/>
    </source>
</evidence>
<feature type="compositionally biased region" description="Basic and acidic residues" evidence="1">
    <location>
        <begin position="97"/>
        <end position="110"/>
    </location>
</feature>
<accession>A0AAD9UJA1</accession>
<name>A0AAD9UJA1_RIDPI</name>
<dbReference type="AlphaFoldDB" id="A0AAD9UJA1"/>
<comment type="caution">
    <text evidence="2">The sequence shown here is derived from an EMBL/GenBank/DDBJ whole genome shotgun (WGS) entry which is preliminary data.</text>
</comment>
<protein>
    <submittedName>
        <fullName evidence="2">Uncharacterized protein</fullName>
    </submittedName>
</protein>
<gene>
    <name evidence="2" type="ORF">NP493_50g05117</name>
</gene>